<name>G0UXS8_TRYCI</name>
<sequence length="120" mass="13612">MQSPTPPMTPFEQRATQAFQTVGALRMQSVILHRGTAFCMERCLDTEELYTLLRTTQAPIRYRLDTDLAEKKCVANCSAKWDELYRATAMRLNEDAVKSVQAREMKNMMDAMQGGGVRGM</sequence>
<proteinExistence type="predicted"/>
<dbReference type="AlphaFoldDB" id="G0UXS8"/>
<accession>G0UXS8</accession>
<gene>
    <name evidence="1" type="ORF">TCIL3000_10_9730</name>
</gene>
<reference evidence="1" key="1">
    <citation type="journal article" date="2012" name="Proc. Natl. Acad. Sci. U.S.A.">
        <title>Antigenic diversity is generated by distinct evolutionary mechanisms in African trypanosome species.</title>
        <authorList>
            <person name="Jackson A.P."/>
            <person name="Berry A."/>
            <person name="Aslett M."/>
            <person name="Allison H.C."/>
            <person name="Burton P."/>
            <person name="Vavrova-Anderson J."/>
            <person name="Brown R."/>
            <person name="Browne H."/>
            <person name="Corton N."/>
            <person name="Hauser H."/>
            <person name="Gamble J."/>
            <person name="Gilderthorp R."/>
            <person name="Marcello L."/>
            <person name="McQuillan J."/>
            <person name="Otto T.D."/>
            <person name="Quail M.A."/>
            <person name="Sanders M.J."/>
            <person name="van Tonder A."/>
            <person name="Ginger M.L."/>
            <person name="Field M.C."/>
            <person name="Barry J.D."/>
            <person name="Hertz-Fowler C."/>
            <person name="Berriman M."/>
        </authorList>
    </citation>
    <scope>NUCLEOTIDE SEQUENCE</scope>
    <source>
        <strain evidence="1">IL3000</strain>
    </source>
</reference>
<dbReference type="EMBL" id="HE575323">
    <property type="protein sequence ID" value="CCC94195.1"/>
    <property type="molecule type" value="Genomic_DNA"/>
</dbReference>
<dbReference type="VEuPathDB" id="TriTrypDB:TcIL3000_10_9730"/>
<organism evidence="1">
    <name type="scientific">Trypanosoma congolense (strain IL3000)</name>
    <dbReference type="NCBI Taxonomy" id="1068625"/>
    <lineage>
        <taxon>Eukaryota</taxon>
        <taxon>Discoba</taxon>
        <taxon>Euglenozoa</taxon>
        <taxon>Kinetoplastea</taxon>
        <taxon>Metakinetoplastina</taxon>
        <taxon>Trypanosomatida</taxon>
        <taxon>Trypanosomatidae</taxon>
        <taxon>Trypanosoma</taxon>
        <taxon>Nannomonas</taxon>
    </lineage>
</organism>
<evidence type="ECO:0000313" key="1">
    <source>
        <dbReference type="EMBL" id="CCC94195.1"/>
    </source>
</evidence>
<protein>
    <submittedName>
        <fullName evidence="1">Uncharacterized protein</fullName>
    </submittedName>
</protein>